<dbReference type="AlphaFoldDB" id="A0A166DH21"/>
<organism evidence="3 4">
    <name type="scientific">Athelia psychrophila</name>
    <dbReference type="NCBI Taxonomy" id="1759441"/>
    <lineage>
        <taxon>Eukaryota</taxon>
        <taxon>Fungi</taxon>
        <taxon>Dikarya</taxon>
        <taxon>Basidiomycota</taxon>
        <taxon>Agaricomycotina</taxon>
        <taxon>Agaricomycetes</taxon>
        <taxon>Agaricomycetidae</taxon>
        <taxon>Atheliales</taxon>
        <taxon>Atheliaceae</taxon>
        <taxon>Athelia</taxon>
    </lineage>
</organism>
<keyword evidence="2" id="KW-0732">Signal</keyword>
<dbReference type="Proteomes" id="UP000076532">
    <property type="component" value="Unassembled WGS sequence"/>
</dbReference>
<evidence type="ECO:0008006" key="5">
    <source>
        <dbReference type="Google" id="ProtNLM"/>
    </source>
</evidence>
<keyword evidence="1" id="KW-0472">Membrane</keyword>
<feature type="chain" id="PRO_5007872179" description="Secreted protein" evidence="2">
    <location>
        <begin position="24"/>
        <end position="63"/>
    </location>
</feature>
<name>A0A166DH21_9AGAM</name>
<evidence type="ECO:0000313" key="3">
    <source>
        <dbReference type="EMBL" id="KZP14703.1"/>
    </source>
</evidence>
<evidence type="ECO:0000256" key="2">
    <source>
        <dbReference type="SAM" id="SignalP"/>
    </source>
</evidence>
<evidence type="ECO:0000256" key="1">
    <source>
        <dbReference type="SAM" id="Phobius"/>
    </source>
</evidence>
<sequence>MRLIMHSFCVLVLVKAWPQRARGARELPKNPLCLAYVARIVMPVVSPAYVAYFWHLPGSASLS</sequence>
<feature type="signal peptide" evidence="2">
    <location>
        <begin position="1"/>
        <end position="23"/>
    </location>
</feature>
<gene>
    <name evidence="3" type="ORF">FIBSPDRAFT_867986</name>
</gene>
<keyword evidence="1" id="KW-1133">Transmembrane helix</keyword>
<reference evidence="3 4" key="1">
    <citation type="journal article" date="2016" name="Mol. Biol. Evol.">
        <title>Comparative Genomics of Early-Diverging Mushroom-Forming Fungi Provides Insights into the Origins of Lignocellulose Decay Capabilities.</title>
        <authorList>
            <person name="Nagy L.G."/>
            <person name="Riley R."/>
            <person name="Tritt A."/>
            <person name="Adam C."/>
            <person name="Daum C."/>
            <person name="Floudas D."/>
            <person name="Sun H."/>
            <person name="Yadav J.S."/>
            <person name="Pangilinan J."/>
            <person name="Larsson K.H."/>
            <person name="Matsuura K."/>
            <person name="Barry K."/>
            <person name="Labutti K."/>
            <person name="Kuo R."/>
            <person name="Ohm R.A."/>
            <person name="Bhattacharya S.S."/>
            <person name="Shirouzu T."/>
            <person name="Yoshinaga Y."/>
            <person name="Martin F.M."/>
            <person name="Grigoriev I.V."/>
            <person name="Hibbett D.S."/>
        </authorList>
    </citation>
    <scope>NUCLEOTIDE SEQUENCE [LARGE SCALE GENOMIC DNA]</scope>
    <source>
        <strain evidence="3 4">CBS 109695</strain>
    </source>
</reference>
<keyword evidence="1" id="KW-0812">Transmembrane</keyword>
<accession>A0A166DH21</accession>
<proteinExistence type="predicted"/>
<feature type="transmembrane region" description="Helical" evidence="1">
    <location>
        <begin position="34"/>
        <end position="54"/>
    </location>
</feature>
<evidence type="ECO:0000313" key="4">
    <source>
        <dbReference type="Proteomes" id="UP000076532"/>
    </source>
</evidence>
<protein>
    <recommendedName>
        <fullName evidence="5">Secreted protein</fullName>
    </recommendedName>
</protein>
<keyword evidence="4" id="KW-1185">Reference proteome</keyword>
<dbReference type="EMBL" id="KV417613">
    <property type="protein sequence ID" value="KZP14703.1"/>
    <property type="molecule type" value="Genomic_DNA"/>
</dbReference>